<feature type="domain" description="Exoribonuclease phosphorolytic" evidence="9">
    <location>
        <begin position="195"/>
        <end position="290"/>
    </location>
</feature>
<name>A0A1E3Q5F3_LIPST</name>
<dbReference type="GO" id="GO:0034475">
    <property type="term" value="P:U4 snRNA 3'-end processing"/>
    <property type="evidence" value="ECO:0007669"/>
    <property type="project" value="EnsemblFungi"/>
</dbReference>
<evidence type="ECO:0000256" key="2">
    <source>
        <dbReference type="ARBA" id="ARBA00004496"/>
    </source>
</evidence>
<dbReference type="GO" id="GO:0071035">
    <property type="term" value="P:nuclear polyadenylation-dependent rRNA catabolic process"/>
    <property type="evidence" value="ECO:0007669"/>
    <property type="project" value="EnsemblFungi"/>
</dbReference>
<dbReference type="GO" id="GO:0035925">
    <property type="term" value="F:mRNA 3'-UTR AU-rich region binding"/>
    <property type="evidence" value="ECO:0007669"/>
    <property type="project" value="TreeGrafter"/>
</dbReference>
<dbReference type="SUPFAM" id="SSF55666">
    <property type="entry name" value="Ribonuclease PH domain 2-like"/>
    <property type="match status" value="1"/>
</dbReference>
<proteinExistence type="inferred from homology"/>
<protein>
    <submittedName>
        <fullName evidence="10">Uncharacterized protein</fullName>
    </submittedName>
</protein>
<accession>A0A1E3Q5F3</accession>
<sequence length="327" mass="36105">MPRDLTPSTIENTFVLKALTERIRLDSRSFNQLRDLDISFSSTDYGVVDVKLGRTRVIARISAEITQPYADRPYDGLFIISTEISPMAAPTFEAGRKSEDELVISRIIEKSIRRSGALDTEALCIISGEKCWAVRADVHFLDHDGGLMDAACIAVSAGLLHFRRPDITIVGVGSRREIIVHPITERVPVPLAVLHVPICVTFSFFDVRKASSAVAGLPGKDNTKEEDDDDVEEENDSSTAVLVDATLQEELLRHGYMSVTANTNREICQIQKGGDMPVEVGKLLSCSEAAIMVAEKVTKLINKRLKEDEARRNVGNLLVEARAENDR</sequence>
<dbReference type="GO" id="GO:0000177">
    <property type="term" value="C:cytoplasmic exosome (RNase complex)"/>
    <property type="evidence" value="ECO:0007669"/>
    <property type="project" value="EnsemblFungi"/>
</dbReference>
<dbReference type="PANTHER" id="PTHR11097">
    <property type="entry name" value="EXOSOME COMPLEX EXONUCLEASE RIBOSOMAL RNA PROCESSING PROTEIN"/>
    <property type="match status" value="1"/>
</dbReference>
<dbReference type="AlphaFoldDB" id="A0A1E3Q5F3"/>
<feature type="region of interest" description="Disordered" evidence="7">
    <location>
        <begin position="216"/>
        <end position="238"/>
    </location>
</feature>
<evidence type="ECO:0000256" key="7">
    <source>
        <dbReference type="SAM" id="MobiDB-lite"/>
    </source>
</evidence>
<dbReference type="GO" id="GO:0016075">
    <property type="term" value="P:rRNA catabolic process"/>
    <property type="evidence" value="ECO:0007669"/>
    <property type="project" value="TreeGrafter"/>
</dbReference>
<evidence type="ECO:0000259" key="9">
    <source>
        <dbReference type="Pfam" id="PF03725"/>
    </source>
</evidence>
<dbReference type="InterPro" id="IPR020568">
    <property type="entry name" value="Ribosomal_Su5_D2-typ_SF"/>
</dbReference>
<dbReference type="GO" id="GO:0034473">
    <property type="term" value="P:U1 snRNA 3'-end processing"/>
    <property type="evidence" value="ECO:0007669"/>
    <property type="project" value="EnsemblFungi"/>
</dbReference>
<evidence type="ECO:0000256" key="3">
    <source>
        <dbReference type="ARBA" id="ARBA00006678"/>
    </source>
</evidence>
<dbReference type="PANTHER" id="PTHR11097:SF14">
    <property type="entry name" value="EXOSOME COMPLEX COMPONENT RRP45"/>
    <property type="match status" value="1"/>
</dbReference>
<feature type="compositionally biased region" description="Acidic residues" evidence="7">
    <location>
        <begin position="224"/>
        <end position="236"/>
    </location>
</feature>
<comment type="similarity">
    <text evidence="3">Belongs to the RNase PH family.</text>
</comment>
<keyword evidence="11" id="KW-1185">Reference proteome</keyword>
<dbReference type="Gene3D" id="3.30.230.70">
    <property type="entry name" value="GHMP Kinase, N-terminal domain"/>
    <property type="match status" value="1"/>
</dbReference>
<dbReference type="InterPro" id="IPR033100">
    <property type="entry name" value="Rrp45"/>
</dbReference>
<dbReference type="GO" id="GO:0071038">
    <property type="term" value="P:TRAMP-dependent tRNA surveillance pathway"/>
    <property type="evidence" value="ECO:0007669"/>
    <property type="project" value="EnsemblFungi"/>
</dbReference>
<dbReference type="GO" id="GO:0034476">
    <property type="term" value="P:U5 snRNA 3'-end processing"/>
    <property type="evidence" value="ECO:0007669"/>
    <property type="project" value="EnsemblFungi"/>
</dbReference>
<evidence type="ECO:0000256" key="1">
    <source>
        <dbReference type="ARBA" id="ARBA00004123"/>
    </source>
</evidence>
<feature type="domain" description="Exoribonuclease phosphorolytic" evidence="8">
    <location>
        <begin position="32"/>
        <end position="165"/>
    </location>
</feature>
<dbReference type="GO" id="GO:0000176">
    <property type="term" value="C:nuclear exosome (RNase complex)"/>
    <property type="evidence" value="ECO:0007669"/>
    <property type="project" value="EnsemblFungi"/>
</dbReference>
<evidence type="ECO:0000256" key="4">
    <source>
        <dbReference type="ARBA" id="ARBA00022490"/>
    </source>
</evidence>
<evidence type="ECO:0000256" key="5">
    <source>
        <dbReference type="ARBA" id="ARBA00022884"/>
    </source>
</evidence>
<keyword evidence="4" id="KW-0963">Cytoplasm</keyword>
<dbReference type="GO" id="GO:0071028">
    <property type="term" value="P:nuclear mRNA surveillance"/>
    <property type="evidence" value="ECO:0007669"/>
    <property type="project" value="TreeGrafter"/>
</dbReference>
<dbReference type="GO" id="GO:0000467">
    <property type="term" value="P:exonucleolytic trimming to generate mature 3'-end of 5.8S rRNA from tricistronic rRNA transcript (SSU-rRNA, 5.8S rRNA, LSU-rRNA)"/>
    <property type="evidence" value="ECO:0007669"/>
    <property type="project" value="EnsemblFungi"/>
</dbReference>
<dbReference type="STRING" id="675824.A0A1E3Q5F3"/>
<dbReference type="Pfam" id="PF01138">
    <property type="entry name" value="RNase_PH"/>
    <property type="match status" value="1"/>
</dbReference>
<dbReference type="CDD" id="cd11368">
    <property type="entry name" value="RNase_PH_RRP45"/>
    <property type="match status" value="1"/>
</dbReference>
<evidence type="ECO:0000259" key="8">
    <source>
        <dbReference type="Pfam" id="PF01138"/>
    </source>
</evidence>
<gene>
    <name evidence="10" type="ORF">LIPSTDRAFT_278847</name>
</gene>
<keyword evidence="5" id="KW-0694">RNA-binding</keyword>
<dbReference type="InterPro" id="IPR050590">
    <property type="entry name" value="Exosome_comp_Rrp42_subfam"/>
</dbReference>
<keyword evidence="6" id="KW-0539">Nucleus</keyword>
<dbReference type="Proteomes" id="UP000094385">
    <property type="component" value="Unassembled WGS sequence"/>
</dbReference>
<dbReference type="InterPro" id="IPR015847">
    <property type="entry name" value="ExoRNase_PH_dom2"/>
</dbReference>
<evidence type="ECO:0000256" key="6">
    <source>
        <dbReference type="ARBA" id="ARBA00023242"/>
    </source>
</evidence>
<dbReference type="GO" id="GO:0005730">
    <property type="term" value="C:nucleolus"/>
    <property type="evidence" value="ECO:0007669"/>
    <property type="project" value="EnsemblFungi"/>
</dbReference>
<dbReference type="OrthoDB" id="10264038at2759"/>
<dbReference type="Pfam" id="PF03725">
    <property type="entry name" value="RNase_PH_C"/>
    <property type="match status" value="1"/>
</dbReference>
<evidence type="ECO:0000313" key="11">
    <source>
        <dbReference type="Proteomes" id="UP000094385"/>
    </source>
</evidence>
<dbReference type="InterPro" id="IPR001247">
    <property type="entry name" value="ExoRNase_PH_dom1"/>
</dbReference>
<dbReference type="InterPro" id="IPR036345">
    <property type="entry name" value="ExoRNase_PH_dom2_sf"/>
</dbReference>
<evidence type="ECO:0000313" key="10">
    <source>
        <dbReference type="EMBL" id="ODQ72935.1"/>
    </source>
</evidence>
<dbReference type="InterPro" id="IPR027408">
    <property type="entry name" value="PNPase/RNase_PH_dom_sf"/>
</dbReference>
<dbReference type="SUPFAM" id="SSF54211">
    <property type="entry name" value="Ribosomal protein S5 domain 2-like"/>
    <property type="match status" value="1"/>
</dbReference>
<dbReference type="EMBL" id="KV454294">
    <property type="protein sequence ID" value="ODQ72935.1"/>
    <property type="molecule type" value="Genomic_DNA"/>
</dbReference>
<reference evidence="10 11" key="1">
    <citation type="journal article" date="2016" name="Proc. Natl. Acad. Sci. U.S.A.">
        <title>Comparative genomics of biotechnologically important yeasts.</title>
        <authorList>
            <person name="Riley R."/>
            <person name="Haridas S."/>
            <person name="Wolfe K.H."/>
            <person name="Lopes M.R."/>
            <person name="Hittinger C.T."/>
            <person name="Goeker M."/>
            <person name="Salamov A.A."/>
            <person name="Wisecaver J.H."/>
            <person name="Long T.M."/>
            <person name="Calvey C.H."/>
            <person name="Aerts A.L."/>
            <person name="Barry K.W."/>
            <person name="Choi C."/>
            <person name="Clum A."/>
            <person name="Coughlan A.Y."/>
            <person name="Deshpande S."/>
            <person name="Douglass A.P."/>
            <person name="Hanson S.J."/>
            <person name="Klenk H.-P."/>
            <person name="LaButti K.M."/>
            <person name="Lapidus A."/>
            <person name="Lindquist E.A."/>
            <person name="Lipzen A.M."/>
            <person name="Meier-Kolthoff J.P."/>
            <person name="Ohm R.A."/>
            <person name="Otillar R.P."/>
            <person name="Pangilinan J.L."/>
            <person name="Peng Y."/>
            <person name="Rokas A."/>
            <person name="Rosa C.A."/>
            <person name="Scheuner C."/>
            <person name="Sibirny A.A."/>
            <person name="Slot J.C."/>
            <person name="Stielow J.B."/>
            <person name="Sun H."/>
            <person name="Kurtzman C.P."/>
            <person name="Blackwell M."/>
            <person name="Grigoriev I.V."/>
            <person name="Jeffries T.W."/>
        </authorList>
    </citation>
    <scope>NUCLEOTIDE SEQUENCE [LARGE SCALE GENOMIC DNA]</scope>
    <source>
        <strain evidence="10 11">NRRL Y-11557</strain>
    </source>
</reference>
<comment type="subcellular location">
    <subcellularLocation>
        <location evidence="2">Cytoplasm</location>
    </subcellularLocation>
    <subcellularLocation>
        <location evidence="1">Nucleus</location>
    </subcellularLocation>
</comment>
<organism evidence="10 11">
    <name type="scientific">Lipomyces starkeyi NRRL Y-11557</name>
    <dbReference type="NCBI Taxonomy" id="675824"/>
    <lineage>
        <taxon>Eukaryota</taxon>
        <taxon>Fungi</taxon>
        <taxon>Dikarya</taxon>
        <taxon>Ascomycota</taxon>
        <taxon>Saccharomycotina</taxon>
        <taxon>Lipomycetes</taxon>
        <taxon>Lipomycetales</taxon>
        <taxon>Lipomycetaceae</taxon>
        <taxon>Lipomyces</taxon>
    </lineage>
</organism>